<evidence type="ECO:0000256" key="1">
    <source>
        <dbReference type="ARBA" id="ARBA00007435"/>
    </source>
</evidence>
<gene>
    <name evidence="3" type="ORF">COU95_01935</name>
</gene>
<proteinExistence type="inferred from homology"/>
<evidence type="ECO:0000313" key="4">
    <source>
        <dbReference type="Proteomes" id="UP000231474"/>
    </source>
</evidence>
<dbReference type="SMART" id="SM00465">
    <property type="entry name" value="GIYc"/>
    <property type="match status" value="1"/>
</dbReference>
<accession>A0A2M8L3L6</accession>
<dbReference type="PANTHER" id="PTHR34477">
    <property type="entry name" value="UPF0213 PROTEIN YHBQ"/>
    <property type="match status" value="1"/>
</dbReference>
<protein>
    <submittedName>
        <fullName evidence="3">Excinuclease ABC subunit C</fullName>
    </submittedName>
</protein>
<dbReference type="SUPFAM" id="SSF82771">
    <property type="entry name" value="GIY-YIG endonuclease"/>
    <property type="match status" value="1"/>
</dbReference>
<organism evidence="3 4">
    <name type="scientific">Candidatus Shapirobacteria bacterium CG10_big_fil_rev_8_21_14_0_10_40_9</name>
    <dbReference type="NCBI Taxonomy" id="1974888"/>
    <lineage>
        <taxon>Bacteria</taxon>
        <taxon>Candidatus Shapironibacteriota</taxon>
    </lineage>
</organism>
<dbReference type="CDD" id="cd10449">
    <property type="entry name" value="GIY-YIG_SLX1_like"/>
    <property type="match status" value="1"/>
</dbReference>
<dbReference type="InterPro" id="IPR000305">
    <property type="entry name" value="GIY-YIG_endonuc"/>
</dbReference>
<dbReference type="PROSITE" id="PS50164">
    <property type="entry name" value="GIY_YIG"/>
    <property type="match status" value="1"/>
</dbReference>
<feature type="domain" description="GIY-YIG" evidence="2">
    <location>
        <begin position="1"/>
        <end position="79"/>
    </location>
</feature>
<dbReference type="AlphaFoldDB" id="A0A2M8L3L6"/>
<reference evidence="4" key="1">
    <citation type="submission" date="2017-09" db="EMBL/GenBank/DDBJ databases">
        <title>Depth-based differentiation of microbial function through sediment-hosted aquifers and enrichment of novel symbionts in the deep terrestrial subsurface.</title>
        <authorList>
            <person name="Probst A.J."/>
            <person name="Ladd B."/>
            <person name="Jarett J.K."/>
            <person name="Geller-Mcgrath D.E."/>
            <person name="Sieber C.M.K."/>
            <person name="Emerson J.B."/>
            <person name="Anantharaman K."/>
            <person name="Thomas B.C."/>
            <person name="Malmstrom R."/>
            <person name="Stieglmeier M."/>
            <person name="Klingl A."/>
            <person name="Woyke T."/>
            <person name="Ryan C.M."/>
            <person name="Banfield J.F."/>
        </authorList>
    </citation>
    <scope>NUCLEOTIDE SEQUENCE [LARGE SCALE GENOMIC DNA]</scope>
</reference>
<dbReference type="PANTHER" id="PTHR34477:SF5">
    <property type="entry name" value="BSL5627 PROTEIN"/>
    <property type="match status" value="1"/>
</dbReference>
<dbReference type="InterPro" id="IPR050190">
    <property type="entry name" value="UPF0213_domain"/>
</dbReference>
<dbReference type="EMBL" id="PFEK01000038">
    <property type="protein sequence ID" value="PJE67520.1"/>
    <property type="molecule type" value="Genomic_DNA"/>
</dbReference>
<evidence type="ECO:0000313" key="3">
    <source>
        <dbReference type="EMBL" id="PJE67520.1"/>
    </source>
</evidence>
<comment type="similarity">
    <text evidence="1">Belongs to the UPF0213 family.</text>
</comment>
<dbReference type="Proteomes" id="UP000231474">
    <property type="component" value="Unassembled WGS sequence"/>
</dbReference>
<name>A0A2M8L3L6_9BACT</name>
<dbReference type="Gene3D" id="3.40.1440.10">
    <property type="entry name" value="GIY-YIG endonuclease"/>
    <property type="match status" value="1"/>
</dbReference>
<dbReference type="InterPro" id="IPR035901">
    <property type="entry name" value="GIY-YIG_endonuc_sf"/>
</dbReference>
<dbReference type="Pfam" id="PF01541">
    <property type="entry name" value="GIY-YIG"/>
    <property type="match status" value="1"/>
</dbReference>
<sequence length="91" mass="10918">MFYIYILRSKKDGQLYIGSTNDLRRRLKEHNEGKVFSTKFRTPFELIYYEAYKIEKDARKRESNLKLRSKAFTQLKKRIIYSIKSDGGTLN</sequence>
<evidence type="ECO:0000259" key="2">
    <source>
        <dbReference type="PROSITE" id="PS50164"/>
    </source>
</evidence>
<comment type="caution">
    <text evidence="3">The sequence shown here is derived from an EMBL/GenBank/DDBJ whole genome shotgun (WGS) entry which is preliminary data.</text>
</comment>